<dbReference type="Gene3D" id="3.40.720.10">
    <property type="entry name" value="Alkaline Phosphatase, subunit A"/>
    <property type="match status" value="1"/>
</dbReference>
<reference evidence="1" key="1">
    <citation type="submission" date="2018-06" db="EMBL/GenBank/DDBJ databases">
        <authorList>
            <person name="Zhirakovskaya E."/>
        </authorList>
    </citation>
    <scope>NUCLEOTIDE SEQUENCE</scope>
</reference>
<protein>
    <submittedName>
        <fullName evidence="1">Alkaline phosphodiesterase I / Nucleotide pyrophosphatase</fullName>
        <ecNumber evidence="1">3.1.4.1</ecNumber>
        <ecNumber evidence="1">3.6.1.9</ecNumber>
    </submittedName>
</protein>
<evidence type="ECO:0000313" key="1">
    <source>
        <dbReference type="EMBL" id="VAW26784.1"/>
    </source>
</evidence>
<dbReference type="PANTHER" id="PTHR10151">
    <property type="entry name" value="ECTONUCLEOTIDE PYROPHOSPHATASE/PHOSPHODIESTERASE"/>
    <property type="match status" value="1"/>
</dbReference>
<keyword evidence="1" id="KW-0378">Hydrolase</keyword>
<dbReference type="AlphaFoldDB" id="A0A3B0V3S7"/>
<dbReference type="InterPro" id="IPR002591">
    <property type="entry name" value="Phosphodiest/P_Trfase"/>
</dbReference>
<dbReference type="PANTHER" id="PTHR10151:SF120">
    <property type="entry name" value="BIS(5'-ADENOSYL)-TRIPHOSPHATASE"/>
    <property type="match status" value="1"/>
</dbReference>
<sequence>MRKNLMSSLIMLFLSGLILFSSCKKTVKADENSRKPYVVMLSLDGFRWDYPEHAHTPVLDSLKKAGVFAEMIPSFPTKTFPNHYSIATGLYPDHHGIVLNSFYATDLGKKYSISDRKSVGDGSFYGGEPIWVTAQKQGMRAATLYWVGSEAAIEGVRPDIWHHYSQKLPFTSRIDSLVRWLSFPDSIRPHLILWYYPQPDGYGHRYGPSGEKTIQMVEQLDQWLGKFFTAMRKLPIYSKLNFIITSDHGMGPISNDREVILDHYIDTANLQFMDGGNPVYNLGVKTGKLGTVYEKLKKVAHIEVWKHDSLPARLHYGTNIRTHDLTIVADSNWSIYWSWHIGHGKGTHGYDNRWRAMHAIFYAAGPAFKKDYRQKSFPNIDIYPLIAKILQLKPVKTDGNLNQVKGMLK</sequence>
<dbReference type="Gene3D" id="3.30.1360.180">
    <property type="match status" value="1"/>
</dbReference>
<accession>A0A3B0V3S7</accession>
<organism evidence="1">
    <name type="scientific">hydrothermal vent metagenome</name>
    <dbReference type="NCBI Taxonomy" id="652676"/>
    <lineage>
        <taxon>unclassified sequences</taxon>
        <taxon>metagenomes</taxon>
        <taxon>ecological metagenomes</taxon>
    </lineage>
</organism>
<dbReference type="PROSITE" id="PS51257">
    <property type="entry name" value="PROKAR_LIPOPROTEIN"/>
    <property type="match status" value="1"/>
</dbReference>
<dbReference type="EC" id="3.6.1.9" evidence="1"/>
<dbReference type="SUPFAM" id="SSF53649">
    <property type="entry name" value="Alkaline phosphatase-like"/>
    <property type="match status" value="1"/>
</dbReference>
<dbReference type="CDD" id="cd16018">
    <property type="entry name" value="Enpp"/>
    <property type="match status" value="1"/>
</dbReference>
<dbReference type="GO" id="GO:0047429">
    <property type="term" value="F:nucleoside triphosphate diphosphatase activity"/>
    <property type="evidence" value="ECO:0007669"/>
    <property type="project" value="UniProtKB-EC"/>
</dbReference>
<dbReference type="Pfam" id="PF01663">
    <property type="entry name" value="Phosphodiest"/>
    <property type="match status" value="1"/>
</dbReference>
<gene>
    <name evidence="1" type="ORF">MNBD_BACTEROID07-2105</name>
</gene>
<dbReference type="EMBL" id="UOET01000059">
    <property type="protein sequence ID" value="VAW26784.1"/>
    <property type="molecule type" value="Genomic_DNA"/>
</dbReference>
<name>A0A3B0V3S7_9ZZZZ</name>
<dbReference type="InterPro" id="IPR017850">
    <property type="entry name" value="Alkaline_phosphatase_core_sf"/>
</dbReference>
<dbReference type="EC" id="3.1.4.1" evidence="1"/>
<dbReference type="GO" id="GO:0004528">
    <property type="term" value="F:phosphodiesterase I activity"/>
    <property type="evidence" value="ECO:0007669"/>
    <property type="project" value="UniProtKB-EC"/>
</dbReference>
<proteinExistence type="predicted"/>